<reference evidence="9" key="1">
    <citation type="journal article" date="2017" name="Nat. Microbiol.">
        <title>Global analysis of biosynthetic gene clusters reveals vast potential of secondary metabolite production in Penicillium species.</title>
        <authorList>
            <person name="Nielsen J.C."/>
            <person name="Grijseels S."/>
            <person name="Prigent S."/>
            <person name="Ji B."/>
            <person name="Dainat J."/>
            <person name="Nielsen K.F."/>
            <person name="Frisvad J.C."/>
            <person name="Workman M."/>
            <person name="Nielsen J."/>
        </authorList>
    </citation>
    <scope>NUCLEOTIDE SEQUENCE [LARGE SCALE GENOMIC DNA]</scope>
    <source>
        <strain evidence="9">IBT 13039</strain>
    </source>
</reference>
<keyword evidence="6" id="KW-0695">RNA-directed DNA polymerase</keyword>
<dbReference type="InterPro" id="IPR043502">
    <property type="entry name" value="DNA/RNA_pol_sf"/>
</dbReference>
<evidence type="ECO:0000256" key="1">
    <source>
        <dbReference type="ARBA" id="ARBA00022679"/>
    </source>
</evidence>
<keyword evidence="3" id="KW-0540">Nuclease</keyword>
<organism evidence="8 9">
    <name type="scientific">Penicillium nalgiovense</name>
    <dbReference type="NCBI Taxonomy" id="60175"/>
    <lineage>
        <taxon>Eukaryota</taxon>
        <taxon>Fungi</taxon>
        <taxon>Dikarya</taxon>
        <taxon>Ascomycota</taxon>
        <taxon>Pezizomycotina</taxon>
        <taxon>Eurotiomycetes</taxon>
        <taxon>Eurotiomycetidae</taxon>
        <taxon>Eurotiales</taxon>
        <taxon>Aspergillaceae</taxon>
        <taxon>Penicillium</taxon>
    </lineage>
</organism>
<gene>
    <name evidence="8" type="ORF">PENNAL_c0019G11277</name>
</gene>
<keyword evidence="1" id="KW-0808">Transferase</keyword>
<evidence type="ECO:0000259" key="7">
    <source>
        <dbReference type="Pfam" id="PF17917"/>
    </source>
</evidence>
<keyword evidence="2" id="KW-0548">Nucleotidyltransferase</keyword>
<dbReference type="GO" id="GO:0016787">
    <property type="term" value="F:hydrolase activity"/>
    <property type="evidence" value="ECO:0007669"/>
    <property type="project" value="UniProtKB-KW"/>
</dbReference>
<comment type="caution">
    <text evidence="8">The sequence shown here is derived from an EMBL/GenBank/DDBJ whole genome shotgun (WGS) entry which is preliminary data.</text>
</comment>
<feature type="domain" description="Reverse transcriptase RNase H-like" evidence="7">
    <location>
        <begin position="62"/>
        <end position="102"/>
    </location>
</feature>
<keyword evidence="9" id="KW-1185">Reference proteome</keyword>
<evidence type="ECO:0000256" key="4">
    <source>
        <dbReference type="ARBA" id="ARBA00022759"/>
    </source>
</evidence>
<evidence type="ECO:0000256" key="6">
    <source>
        <dbReference type="ARBA" id="ARBA00022918"/>
    </source>
</evidence>
<protein>
    <recommendedName>
        <fullName evidence="7">Reverse transcriptase RNase H-like domain-containing protein</fullName>
    </recommendedName>
</protein>
<proteinExistence type="predicted"/>
<dbReference type="SUPFAM" id="SSF56672">
    <property type="entry name" value="DNA/RNA polymerases"/>
    <property type="match status" value="1"/>
</dbReference>
<dbReference type="EMBL" id="MOOB01000019">
    <property type="protein sequence ID" value="OQE87642.1"/>
    <property type="molecule type" value="Genomic_DNA"/>
</dbReference>
<keyword evidence="5" id="KW-0378">Hydrolase</keyword>
<dbReference type="Pfam" id="PF17917">
    <property type="entry name" value="RT_RNaseH"/>
    <property type="match status" value="1"/>
</dbReference>
<evidence type="ECO:0000256" key="3">
    <source>
        <dbReference type="ARBA" id="ARBA00022722"/>
    </source>
</evidence>
<keyword evidence="4" id="KW-0255">Endonuclease</keyword>
<dbReference type="AlphaFoldDB" id="A0A1V6YKC9"/>
<dbReference type="Proteomes" id="UP000191691">
    <property type="component" value="Unassembled WGS sequence"/>
</dbReference>
<evidence type="ECO:0000313" key="9">
    <source>
        <dbReference type="Proteomes" id="UP000191691"/>
    </source>
</evidence>
<name>A0A1V6YKC9_PENNA</name>
<dbReference type="InterPro" id="IPR041373">
    <property type="entry name" value="RT_RNaseH"/>
</dbReference>
<evidence type="ECO:0000256" key="2">
    <source>
        <dbReference type="ARBA" id="ARBA00022695"/>
    </source>
</evidence>
<evidence type="ECO:0000313" key="8">
    <source>
        <dbReference type="EMBL" id="OQE87642.1"/>
    </source>
</evidence>
<evidence type="ECO:0000256" key="5">
    <source>
        <dbReference type="ARBA" id="ARBA00022801"/>
    </source>
</evidence>
<dbReference type="GO" id="GO:0004519">
    <property type="term" value="F:endonuclease activity"/>
    <property type="evidence" value="ECO:0007669"/>
    <property type="project" value="UniProtKB-KW"/>
</dbReference>
<dbReference type="STRING" id="60175.A0A1V6YKC9"/>
<dbReference type="GO" id="GO:0003964">
    <property type="term" value="F:RNA-directed DNA polymerase activity"/>
    <property type="evidence" value="ECO:0007669"/>
    <property type="project" value="UniProtKB-KW"/>
</dbReference>
<accession>A0A1V6YKC9</accession>
<sequence length="126" mass="14405">MAPSPTGAVFQDPQWLAHWGRTRRLYFDIGASQEGGHGAMVFHVKRDYNHTNLKITPPSTAVEPIMFPSRLLTPVKKHYWTTELEVSCIVWVVRKIRHMIEAGYGITRHIPSSYVCKTRARAICQT</sequence>